<dbReference type="PANTHER" id="PTHR41523">
    <property type="entry name" value="TWO-COMPONENT SYSTEM SENSOR PROTEIN"/>
    <property type="match status" value="1"/>
</dbReference>
<dbReference type="EC" id="2.7.13.3" evidence="2"/>
<keyword evidence="4" id="KW-0808">Transferase</keyword>
<evidence type="ECO:0000313" key="10">
    <source>
        <dbReference type="Proteomes" id="UP000609531"/>
    </source>
</evidence>
<organism evidence="9 10">
    <name type="scientific">Acuticoccus mangrovi</name>
    <dbReference type="NCBI Taxonomy" id="2796142"/>
    <lineage>
        <taxon>Bacteria</taxon>
        <taxon>Pseudomonadati</taxon>
        <taxon>Pseudomonadota</taxon>
        <taxon>Alphaproteobacteria</taxon>
        <taxon>Hyphomicrobiales</taxon>
        <taxon>Amorphaceae</taxon>
        <taxon>Acuticoccus</taxon>
    </lineage>
</organism>
<keyword evidence="10" id="KW-1185">Reference proteome</keyword>
<evidence type="ECO:0000256" key="7">
    <source>
        <dbReference type="ARBA" id="ARBA00022840"/>
    </source>
</evidence>
<dbReference type="RefSeq" id="WP_198884342.1">
    <property type="nucleotide sequence ID" value="NZ_JAEKJA010000027.1"/>
</dbReference>
<keyword evidence="3" id="KW-0597">Phosphoprotein</keyword>
<dbReference type="Gene3D" id="3.30.450.20">
    <property type="entry name" value="PAS domain"/>
    <property type="match status" value="1"/>
</dbReference>
<dbReference type="PANTHER" id="PTHR41523:SF7">
    <property type="entry name" value="HISTIDINE KINASE"/>
    <property type="match status" value="1"/>
</dbReference>
<protein>
    <recommendedName>
        <fullName evidence="2">histidine kinase</fullName>
        <ecNumber evidence="2">2.7.13.3</ecNumber>
    </recommendedName>
</protein>
<evidence type="ECO:0000313" key="9">
    <source>
        <dbReference type="EMBL" id="MBJ3778440.1"/>
    </source>
</evidence>
<evidence type="ECO:0000256" key="2">
    <source>
        <dbReference type="ARBA" id="ARBA00012438"/>
    </source>
</evidence>
<dbReference type="GO" id="GO:0005524">
    <property type="term" value="F:ATP binding"/>
    <property type="evidence" value="ECO:0007669"/>
    <property type="project" value="UniProtKB-KW"/>
</dbReference>
<keyword evidence="6 9" id="KW-0418">Kinase</keyword>
<name>A0A934IUU0_9HYPH</name>
<keyword evidence="7" id="KW-0067">ATP-binding</keyword>
<comment type="catalytic activity">
    <reaction evidence="1">
        <text>ATP + protein L-histidine = ADP + protein N-phospho-L-histidine.</text>
        <dbReference type="EC" id="2.7.13.3"/>
    </reaction>
</comment>
<gene>
    <name evidence="9" type="ORF">JCR33_22260</name>
</gene>
<evidence type="ECO:0000256" key="6">
    <source>
        <dbReference type="ARBA" id="ARBA00022777"/>
    </source>
</evidence>
<sequence>MKQEERPAETLPQILVATPLTADANVIIEALGEAGIDARRIGDHEPLAVAGETAGCLLVPQEGLTPAFSQAIADFLANQPPWSELPVLILVGEQADPFVVRDQLFSDWRSHKITVLTRPISPVTLLTATQSALRARLRQFRLRDQLEREQELRRELNHRVKNILSTVQAMARMTQRLGGSDGSRFNDFEARLGALSTVHAMLQDDRGEPATLRHVVSELIAPYANGEEGRVSVSAPTRPLDPEAAKTLALCLHELATNSAKYGAFSTEAGHVDIRLARDGEGWAFSWTESGGPPVTPPQRQGYGTRYLNGALQSLFGHSPDFDYAADGFRLRVGGAQPVLFAD</sequence>
<accession>A0A934IUU0</accession>
<dbReference type="SMART" id="SM00911">
    <property type="entry name" value="HWE_HK"/>
    <property type="match status" value="1"/>
</dbReference>
<dbReference type="AlphaFoldDB" id="A0A934IUU0"/>
<evidence type="ECO:0000259" key="8">
    <source>
        <dbReference type="SMART" id="SM00911"/>
    </source>
</evidence>
<proteinExistence type="predicted"/>
<dbReference type="InterPro" id="IPR036890">
    <property type="entry name" value="HATPase_C_sf"/>
</dbReference>
<dbReference type="GO" id="GO:0004673">
    <property type="term" value="F:protein histidine kinase activity"/>
    <property type="evidence" value="ECO:0007669"/>
    <property type="project" value="UniProtKB-EC"/>
</dbReference>
<reference evidence="9" key="1">
    <citation type="submission" date="2020-12" db="EMBL/GenBank/DDBJ databases">
        <title>Bacterial taxonomy.</title>
        <authorList>
            <person name="Pan X."/>
        </authorList>
    </citation>
    <scope>NUCLEOTIDE SEQUENCE</scope>
    <source>
        <strain evidence="9">B2012</strain>
    </source>
</reference>
<evidence type="ECO:0000256" key="5">
    <source>
        <dbReference type="ARBA" id="ARBA00022741"/>
    </source>
</evidence>
<dbReference type="EMBL" id="JAEKJA010000027">
    <property type="protein sequence ID" value="MBJ3778440.1"/>
    <property type="molecule type" value="Genomic_DNA"/>
</dbReference>
<evidence type="ECO:0000256" key="3">
    <source>
        <dbReference type="ARBA" id="ARBA00022553"/>
    </source>
</evidence>
<feature type="domain" description="Signal transduction histidine kinase HWE region" evidence="8">
    <location>
        <begin position="155"/>
        <end position="237"/>
    </location>
</feature>
<comment type="caution">
    <text evidence="9">The sequence shown here is derived from an EMBL/GenBank/DDBJ whole genome shotgun (WGS) entry which is preliminary data.</text>
</comment>
<evidence type="ECO:0000256" key="4">
    <source>
        <dbReference type="ARBA" id="ARBA00022679"/>
    </source>
</evidence>
<evidence type="ECO:0000256" key="1">
    <source>
        <dbReference type="ARBA" id="ARBA00000085"/>
    </source>
</evidence>
<dbReference type="Gene3D" id="3.30.565.10">
    <property type="entry name" value="Histidine kinase-like ATPase, C-terminal domain"/>
    <property type="match status" value="1"/>
</dbReference>
<dbReference type="Proteomes" id="UP000609531">
    <property type="component" value="Unassembled WGS sequence"/>
</dbReference>
<keyword evidence="5" id="KW-0547">Nucleotide-binding</keyword>
<dbReference type="InterPro" id="IPR011102">
    <property type="entry name" value="Sig_transdc_His_kinase_HWE"/>
</dbReference>
<dbReference type="Pfam" id="PF07536">
    <property type="entry name" value="HWE_HK"/>
    <property type="match status" value="1"/>
</dbReference>